<dbReference type="KEGG" id="cprv:CYPRO_2970"/>
<feature type="domain" description="YrdC-like" evidence="1">
    <location>
        <begin position="14"/>
        <end position="204"/>
    </location>
</feature>
<evidence type="ECO:0000313" key="3">
    <source>
        <dbReference type="Proteomes" id="UP000254808"/>
    </source>
</evidence>
<dbReference type="InterPro" id="IPR052532">
    <property type="entry name" value="SUA5_domain"/>
</dbReference>
<protein>
    <submittedName>
        <fullName evidence="2">tRNA threonylcarbamoyl adenosine modification protein, Sua5/YciO/YrdC/YwlC family</fullName>
    </submittedName>
</protein>
<dbReference type="SUPFAM" id="SSF55821">
    <property type="entry name" value="YrdC/RibB"/>
    <property type="match status" value="1"/>
</dbReference>
<reference evidence="2 3" key="1">
    <citation type="submission" date="2018-03" db="EMBL/GenBank/DDBJ databases">
        <title>Phenotypic and genomic properties of Cyclonatronum proteinivorum gen. nov., sp. nov., a haloalkaliphilic bacteroidete from soda lakes possessing Na+-translocating rhodopsin.</title>
        <authorList>
            <person name="Toshchakov S.V."/>
            <person name="Korzhenkov A."/>
            <person name="Samarov N.I."/>
            <person name="Kublanov I.V."/>
            <person name="Muntyan M.S."/>
            <person name="Sorokin D.Y."/>
        </authorList>
    </citation>
    <scope>NUCLEOTIDE SEQUENCE [LARGE SCALE GENOMIC DNA]</scope>
    <source>
        <strain evidence="2 3">Omega</strain>
    </source>
</reference>
<evidence type="ECO:0000259" key="1">
    <source>
        <dbReference type="PROSITE" id="PS51163"/>
    </source>
</evidence>
<keyword evidence="3" id="KW-1185">Reference proteome</keyword>
<name>A0A345UP05_9BACT</name>
<evidence type="ECO:0000313" key="2">
    <source>
        <dbReference type="EMBL" id="AXJ02207.1"/>
    </source>
</evidence>
<dbReference type="PANTHER" id="PTHR42828:SF3">
    <property type="entry name" value="THREONYLCARBAMOYL-AMP SYNTHASE"/>
    <property type="match status" value="1"/>
</dbReference>
<dbReference type="Gene3D" id="3.90.870.10">
    <property type="entry name" value="DHBP synthase"/>
    <property type="match status" value="1"/>
</dbReference>
<dbReference type="InterPro" id="IPR006070">
    <property type="entry name" value="Sua5-like_dom"/>
</dbReference>
<organism evidence="2 3">
    <name type="scientific">Cyclonatronum proteinivorum</name>
    <dbReference type="NCBI Taxonomy" id="1457365"/>
    <lineage>
        <taxon>Bacteria</taxon>
        <taxon>Pseudomonadati</taxon>
        <taxon>Balneolota</taxon>
        <taxon>Balneolia</taxon>
        <taxon>Balneolales</taxon>
        <taxon>Cyclonatronaceae</taxon>
        <taxon>Cyclonatronum</taxon>
    </lineage>
</organism>
<dbReference type="AlphaFoldDB" id="A0A345UP05"/>
<dbReference type="InterPro" id="IPR017945">
    <property type="entry name" value="DHBP_synth_RibB-like_a/b_dom"/>
</dbReference>
<dbReference type="NCBIfam" id="TIGR00057">
    <property type="entry name" value="L-threonylcarbamoyladenylate synthase"/>
    <property type="match status" value="1"/>
</dbReference>
<sequence>MAEIIKLHPVTPHVKRVFDIVDRLRAGEIMLFPSDTQHALGCDYTNKKGVDRIRNIRKLDSDHMFTLICDSLTGISKFANISTDNFKIIKRLIPGPYTFILPGTKEVPRLLLHPKRKTVGFRVPSHPICEQIIAELGHPLLATSAKAPDELVPDGDPQFTDELFRIFDHLVDIAIDDEQPLQTVESTIIDMTGDVPSIIRVGEGFERVEEVFALHDLDAALSES</sequence>
<gene>
    <name evidence="2" type="ORF">CYPRO_2970</name>
</gene>
<dbReference type="PANTHER" id="PTHR42828">
    <property type="entry name" value="DHBP SYNTHASE RIBB-LIKE ALPHA/BETA DOMAIN-CONTAINING PROTEIN"/>
    <property type="match status" value="1"/>
</dbReference>
<dbReference type="RefSeq" id="WP_114985325.1">
    <property type="nucleotide sequence ID" value="NZ_CP027806.1"/>
</dbReference>
<dbReference type="PROSITE" id="PS51163">
    <property type="entry name" value="YRDC"/>
    <property type="match status" value="1"/>
</dbReference>
<dbReference type="Proteomes" id="UP000254808">
    <property type="component" value="Chromosome"/>
</dbReference>
<dbReference type="Pfam" id="PF01300">
    <property type="entry name" value="Sua5_yciO_yrdC"/>
    <property type="match status" value="1"/>
</dbReference>
<accession>A0A345UP05</accession>
<dbReference type="EMBL" id="CP027806">
    <property type="protein sequence ID" value="AXJ02207.1"/>
    <property type="molecule type" value="Genomic_DNA"/>
</dbReference>
<proteinExistence type="predicted"/>
<dbReference type="OrthoDB" id="9814580at2"/>
<dbReference type="GO" id="GO:0003725">
    <property type="term" value="F:double-stranded RNA binding"/>
    <property type="evidence" value="ECO:0007669"/>
    <property type="project" value="InterPro"/>
</dbReference>